<organism evidence="1 2">
    <name type="scientific">Paraconiothyrium brasiliense</name>
    <dbReference type="NCBI Taxonomy" id="300254"/>
    <lineage>
        <taxon>Eukaryota</taxon>
        <taxon>Fungi</taxon>
        <taxon>Dikarya</taxon>
        <taxon>Ascomycota</taxon>
        <taxon>Pezizomycotina</taxon>
        <taxon>Dothideomycetes</taxon>
        <taxon>Pleosporomycetidae</taxon>
        <taxon>Pleosporales</taxon>
        <taxon>Massarineae</taxon>
        <taxon>Didymosphaeriaceae</taxon>
        <taxon>Paraconiothyrium</taxon>
    </lineage>
</organism>
<sequence>MPEAFGCPAPNCDAWFKRPEEYTNHMVNSTKSHREASYVLLGPYQSLFADGEKKLEEAEQHLREIEEPFLKWWGEFGSEERKLAEKEFLHELEHDSFPAQGEPVFKQRWLDATSIWDEW</sequence>
<protein>
    <recommendedName>
        <fullName evidence="3">C2H2-type domain-containing protein</fullName>
    </recommendedName>
</protein>
<dbReference type="Proteomes" id="UP001521785">
    <property type="component" value="Unassembled WGS sequence"/>
</dbReference>
<keyword evidence="2" id="KW-1185">Reference proteome</keyword>
<evidence type="ECO:0000313" key="2">
    <source>
        <dbReference type="Proteomes" id="UP001521785"/>
    </source>
</evidence>
<reference evidence="1 2" key="1">
    <citation type="submission" date="2024-02" db="EMBL/GenBank/DDBJ databases">
        <title>De novo assembly and annotation of 12 fungi associated with fruit tree decline syndrome in Ontario, Canada.</title>
        <authorList>
            <person name="Sulman M."/>
            <person name="Ellouze W."/>
            <person name="Ilyukhin E."/>
        </authorList>
    </citation>
    <scope>NUCLEOTIDE SEQUENCE [LARGE SCALE GENOMIC DNA]</scope>
    <source>
        <strain evidence="1 2">M42-189</strain>
    </source>
</reference>
<evidence type="ECO:0008006" key="3">
    <source>
        <dbReference type="Google" id="ProtNLM"/>
    </source>
</evidence>
<name>A0ABR3R0W7_9PLEO</name>
<gene>
    <name evidence="1" type="ORF">SLS60_008523</name>
</gene>
<comment type="caution">
    <text evidence="1">The sequence shown here is derived from an EMBL/GenBank/DDBJ whole genome shotgun (WGS) entry which is preliminary data.</text>
</comment>
<dbReference type="EMBL" id="JAKJXO020000012">
    <property type="protein sequence ID" value="KAL1598035.1"/>
    <property type="molecule type" value="Genomic_DNA"/>
</dbReference>
<proteinExistence type="predicted"/>
<evidence type="ECO:0000313" key="1">
    <source>
        <dbReference type="EMBL" id="KAL1598035.1"/>
    </source>
</evidence>
<accession>A0ABR3R0W7</accession>